<dbReference type="GO" id="GO:0034388">
    <property type="term" value="C:Pwp2p-containing subcomplex of 90S preribosome"/>
    <property type="evidence" value="ECO:0007669"/>
    <property type="project" value="TreeGrafter"/>
</dbReference>
<dbReference type="GO" id="GO:0032040">
    <property type="term" value="C:small-subunit processome"/>
    <property type="evidence" value="ECO:0007669"/>
    <property type="project" value="TreeGrafter"/>
</dbReference>
<evidence type="ECO:0000256" key="3">
    <source>
        <dbReference type="ARBA" id="ARBA00022574"/>
    </source>
</evidence>
<reference evidence="9" key="1">
    <citation type="submission" date="2019-08" db="EMBL/GenBank/DDBJ databases">
        <title>The genome of the North American firefly Photinus pyralis.</title>
        <authorList>
            <consortium name="Photinus pyralis genome working group"/>
            <person name="Fallon T.R."/>
            <person name="Sander Lower S.E."/>
            <person name="Weng J.-K."/>
        </authorList>
    </citation>
    <scope>NUCLEOTIDE SEQUENCE</scope>
    <source>
        <strain evidence="9">TRF0915ILg1</strain>
        <tissue evidence="9">Whole body</tissue>
    </source>
</reference>
<protein>
    <recommendedName>
        <fullName evidence="11">U3 small nucleolar RNA-associated protein 18 homolog</fullName>
    </recommendedName>
</protein>
<feature type="repeat" description="WD" evidence="7">
    <location>
        <begin position="320"/>
        <end position="361"/>
    </location>
</feature>
<comment type="similarity">
    <text evidence="6">Belongs to the WD repeat UTP18 family.</text>
</comment>
<evidence type="ECO:0000256" key="5">
    <source>
        <dbReference type="ARBA" id="ARBA00023242"/>
    </source>
</evidence>
<dbReference type="PROSITE" id="PS50082">
    <property type="entry name" value="WD_REPEATS_2"/>
    <property type="match status" value="1"/>
</dbReference>
<comment type="subcellular location">
    <subcellularLocation>
        <location evidence="1">Nucleus</location>
        <location evidence="1">Nucleolus</location>
    </subcellularLocation>
</comment>
<organism evidence="9 10">
    <name type="scientific">Ignelater luminosus</name>
    <name type="common">Cucubano</name>
    <name type="synonym">Pyrophorus luminosus</name>
    <dbReference type="NCBI Taxonomy" id="2038154"/>
    <lineage>
        <taxon>Eukaryota</taxon>
        <taxon>Metazoa</taxon>
        <taxon>Ecdysozoa</taxon>
        <taxon>Arthropoda</taxon>
        <taxon>Hexapoda</taxon>
        <taxon>Insecta</taxon>
        <taxon>Pterygota</taxon>
        <taxon>Neoptera</taxon>
        <taxon>Endopterygota</taxon>
        <taxon>Coleoptera</taxon>
        <taxon>Polyphaga</taxon>
        <taxon>Elateriformia</taxon>
        <taxon>Elateroidea</taxon>
        <taxon>Elateridae</taxon>
        <taxon>Agrypninae</taxon>
        <taxon>Pyrophorini</taxon>
        <taxon>Ignelater</taxon>
    </lineage>
</organism>
<accession>A0A8K0C3D3</accession>
<evidence type="ECO:0000313" key="10">
    <source>
        <dbReference type="Proteomes" id="UP000801492"/>
    </source>
</evidence>
<name>A0A8K0C3D3_IGNLU</name>
<dbReference type="InterPro" id="IPR001680">
    <property type="entry name" value="WD40_rpt"/>
</dbReference>
<dbReference type="Proteomes" id="UP000801492">
    <property type="component" value="Unassembled WGS sequence"/>
</dbReference>
<dbReference type="Pfam" id="PF00400">
    <property type="entry name" value="WD40"/>
    <property type="match status" value="1"/>
</dbReference>
<dbReference type="GO" id="GO:0006364">
    <property type="term" value="P:rRNA processing"/>
    <property type="evidence" value="ECO:0007669"/>
    <property type="project" value="UniProtKB-KW"/>
</dbReference>
<sequence>MPKQNRKRKHETQPNDVEYEILAPKNKFKPFDEQAQAEEEQLSMILFGGSSNFLKSLEEAEQENVSAPMVSTPDSGVVEDDSDDSEDRCRKPAWMDEDDDGIEVGHALDAQGRRLPRGGINERSNQYSNLLKHKYETVVGTPSWASLKKNRDYASDSDEEILQTCGFIKKTVKQNLPQTTIEFKKVKDLNSETLSEGIINCIEFHPKSTAALVAGNSGIVSLFAVDGKRNNKLHSIAFERFPILCAYFAHDGNEAILGSRQSHIYSYDLMAAKAIKVPLPHGLTQCKKFVLSPDSKFMAVAGKWGEVHILSSRTKERMGLLKQDNDVTALAFSPSGNLLYGHSNTGEVTIWDMNMGRVRHKWIDEGCLQGSTLSMSSSNQFIAAGSSQGIVNLYGVEDVLQNNLPKPRKTIFNLTTAISDLKFNSSSETFAFCSTDIENSVRLFHVGSGTVFSNFPPFGTKLGHISAINFSPGSGYIAFGNKKSVVSLYRLKHFKNY</sequence>
<keyword evidence="10" id="KW-1185">Reference proteome</keyword>
<dbReference type="InterPro" id="IPR045161">
    <property type="entry name" value="Utp18"/>
</dbReference>
<evidence type="ECO:0000256" key="2">
    <source>
        <dbReference type="ARBA" id="ARBA00022552"/>
    </source>
</evidence>
<keyword evidence="2" id="KW-0698">rRNA processing</keyword>
<keyword evidence="4" id="KW-0677">Repeat</keyword>
<dbReference type="PANTHER" id="PTHR18359">
    <property type="entry name" value="WD-REPEAT PROTEIN-RELATED"/>
    <property type="match status" value="1"/>
</dbReference>
<dbReference type="InterPro" id="IPR036322">
    <property type="entry name" value="WD40_repeat_dom_sf"/>
</dbReference>
<keyword evidence="5" id="KW-0539">Nucleus</keyword>
<comment type="caution">
    <text evidence="9">The sequence shown here is derived from an EMBL/GenBank/DDBJ whole genome shotgun (WGS) entry which is preliminary data.</text>
</comment>
<dbReference type="OrthoDB" id="1935146at2759"/>
<evidence type="ECO:0000256" key="1">
    <source>
        <dbReference type="ARBA" id="ARBA00004604"/>
    </source>
</evidence>
<dbReference type="InterPro" id="IPR015943">
    <property type="entry name" value="WD40/YVTN_repeat-like_dom_sf"/>
</dbReference>
<gene>
    <name evidence="9" type="ORF">ILUMI_27541</name>
</gene>
<dbReference type="AlphaFoldDB" id="A0A8K0C3D3"/>
<evidence type="ECO:0000313" key="9">
    <source>
        <dbReference type="EMBL" id="KAF2878633.1"/>
    </source>
</evidence>
<dbReference type="SMART" id="SM00320">
    <property type="entry name" value="WD40"/>
    <property type="match status" value="6"/>
</dbReference>
<dbReference type="SUPFAM" id="SSF50978">
    <property type="entry name" value="WD40 repeat-like"/>
    <property type="match status" value="1"/>
</dbReference>
<feature type="compositionally biased region" description="Acidic residues" evidence="8">
    <location>
        <begin position="77"/>
        <end position="86"/>
    </location>
</feature>
<evidence type="ECO:0000256" key="8">
    <source>
        <dbReference type="SAM" id="MobiDB-lite"/>
    </source>
</evidence>
<evidence type="ECO:0000256" key="4">
    <source>
        <dbReference type="ARBA" id="ARBA00022737"/>
    </source>
</evidence>
<evidence type="ECO:0000256" key="6">
    <source>
        <dbReference type="ARBA" id="ARBA00025767"/>
    </source>
</evidence>
<evidence type="ECO:0000256" key="7">
    <source>
        <dbReference type="PROSITE-ProRule" id="PRU00221"/>
    </source>
</evidence>
<dbReference type="Gene3D" id="2.130.10.10">
    <property type="entry name" value="YVTN repeat-like/Quinoprotein amine dehydrogenase"/>
    <property type="match status" value="1"/>
</dbReference>
<dbReference type="EMBL" id="VTPC01091318">
    <property type="protein sequence ID" value="KAF2878633.1"/>
    <property type="molecule type" value="Genomic_DNA"/>
</dbReference>
<proteinExistence type="inferred from homology"/>
<feature type="region of interest" description="Disordered" evidence="8">
    <location>
        <begin position="58"/>
        <end position="98"/>
    </location>
</feature>
<keyword evidence="3 7" id="KW-0853">WD repeat</keyword>
<dbReference type="PANTHER" id="PTHR18359:SF0">
    <property type="entry name" value="U3 SMALL NUCLEOLAR RNA-ASSOCIATED PROTEIN 18 HOMOLOG"/>
    <property type="match status" value="1"/>
</dbReference>
<evidence type="ECO:0008006" key="11">
    <source>
        <dbReference type="Google" id="ProtNLM"/>
    </source>
</evidence>